<dbReference type="HOGENOM" id="CLU_109398_2_0_9"/>
<dbReference type="AlphaFoldDB" id="A0A075R2Q5"/>
<gene>
    <name evidence="2" type="ORF">BRLA_c018370</name>
</gene>
<keyword evidence="2" id="KW-0378">Hydrolase</keyword>
<accession>A0A075R2Q5</accession>
<dbReference type="eggNOG" id="COG0317">
    <property type="taxonomic scope" value="Bacteria"/>
</dbReference>
<feature type="region of interest" description="Disordered" evidence="1">
    <location>
        <begin position="137"/>
        <end position="192"/>
    </location>
</feature>
<proteinExistence type="predicted"/>
<protein>
    <submittedName>
        <fullName evidence="2">Guanosine polyphosphate pyrophosphohydrolase/synthetase</fullName>
    </submittedName>
</protein>
<dbReference type="STRING" id="1042163.BRLA_c018370"/>
<dbReference type="PANTHER" id="PTHR46246">
    <property type="entry name" value="GUANOSINE-3',5'-BIS(DIPHOSPHATE) 3'-PYROPHOSPHOHYDROLASE MESH1"/>
    <property type="match status" value="1"/>
</dbReference>
<dbReference type="Gene3D" id="1.10.3210.10">
    <property type="entry name" value="Hypothetical protein af1432"/>
    <property type="match status" value="1"/>
</dbReference>
<dbReference type="KEGG" id="blr:BRLA_c018370"/>
<reference evidence="2 3" key="1">
    <citation type="journal article" date="2011" name="J. Bacteriol.">
        <title>Genome sequence of Brevibacillus laterosporus LMG 15441, a pathogen of invertebrates.</title>
        <authorList>
            <person name="Djukic M."/>
            <person name="Poehlein A."/>
            <person name="Thurmer A."/>
            <person name="Daniel R."/>
        </authorList>
    </citation>
    <scope>NUCLEOTIDE SEQUENCE [LARGE SCALE GENOMIC DNA]</scope>
    <source>
        <strain evidence="2 3">LMG 15441</strain>
    </source>
</reference>
<dbReference type="InterPro" id="IPR052194">
    <property type="entry name" value="MESH1"/>
</dbReference>
<keyword evidence="3" id="KW-1185">Reference proteome</keyword>
<organism evidence="2 3">
    <name type="scientific">Brevibacillus laterosporus LMG 15441</name>
    <dbReference type="NCBI Taxonomy" id="1042163"/>
    <lineage>
        <taxon>Bacteria</taxon>
        <taxon>Bacillati</taxon>
        <taxon>Bacillota</taxon>
        <taxon>Bacilli</taxon>
        <taxon>Bacillales</taxon>
        <taxon>Paenibacillaceae</taxon>
        <taxon>Brevibacillus</taxon>
    </lineage>
</organism>
<evidence type="ECO:0000313" key="3">
    <source>
        <dbReference type="Proteomes" id="UP000005850"/>
    </source>
</evidence>
<dbReference type="PANTHER" id="PTHR46246:SF1">
    <property type="entry name" value="GUANOSINE-3',5'-BIS(DIPHOSPHATE) 3'-PYROPHOSPHOHYDROLASE MESH1"/>
    <property type="match status" value="1"/>
</dbReference>
<evidence type="ECO:0000256" key="1">
    <source>
        <dbReference type="SAM" id="MobiDB-lite"/>
    </source>
</evidence>
<dbReference type="RefSeq" id="WP_003338464.1">
    <property type="nucleotide sequence ID" value="NZ_CP007806.1"/>
</dbReference>
<dbReference type="EMBL" id="CP007806">
    <property type="protein sequence ID" value="AIG26159.1"/>
    <property type="molecule type" value="Genomic_DNA"/>
</dbReference>
<name>A0A075R2Q5_BRELA</name>
<evidence type="ECO:0000313" key="2">
    <source>
        <dbReference type="EMBL" id="AIG26159.1"/>
    </source>
</evidence>
<dbReference type="GO" id="GO:0008893">
    <property type="term" value="F:guanosine-3',5'-bis(diphosphate) 3'-diphosphatase activity"/>
    <property type="evidence" value="ECO:0007669"/>
    <property type="project" value="TreeGrafter"/>
</dbReference>
<sequence>MNMAVEAVLLATKAHANQQDKGGQPYILHPLRVMMYMPSDEARAVAVLHDVLEDTDVTVDDLRVAGFPKEVVEAVMILTKNPKEEYDSYITRVKQNQLARAVKIADIKDNLDLTRIAEPTEDDLARIEKYKRALKELEAHDENNQKVKRQEASASAQAELEEKNEESTSCESAKEDDSQTEAMANDQQDKAE</sequence>
<dbReference type="SUPFAM" id="SSF109604">
    <property type="entry name" value="HD-domain/PDEase-like"/>
    <property type="match status" value="1"/>
</dbReference>
<dbReference type="Proteomes" id="UP000005850">
    <property type="component" value="Chromosome"/>
</dbReference>
<feature type="compositionally biased region" description="Basic and acidic residues" evidence="1">
    <location>
        <begin position="137"/>
        <end position="151"/>
    </location>
</feature>